<name>A0A024H5E3_9MICC</name>
<keyword evidence="2" id="KW-1185">Reference proteome</keyword>
<evidence type="ECO:0000313" key="1">
    <source>
        <dbReference type="EMBL" id="CCQ47233.1"/>
    </source>
</evidence>
<gene>
    <name evidence="1" type="ORF">ARTSIC4J27_3213</name>
</gene>
<dbReference type="AlphaFoldDB" id="A0A024H5E3"/>
<reference evidence="2" key="1">
    <citation type="journal article" date="2014" name="Genome Announc.">
        <title>Genome Sequence of Arthrobacter siccitolerans 4J27, a Xeroprotectant-Producing Desiccation-Tolerant Microorganism.</title>
        <authorList>
            <person name="Manzanera M."/>
            <person name="Santa-Cruz-Calvo L."/>
            <person name="Vilchez J.I."/>
            <person name="Garcia-Fontana C."/>
            <person name="Silva-Castro G.A."/>
            <person name="Calvo C."/>
            <person name="Gonzalez-Lopez J."/>
        </authorList>
    </citation>
    <scope>NUCLEOTIDE SEQUENCE [LARGE SCALE GENOMIC DNA]</scope>
    <source>
        <strain evidence="2">4J27</strain>
    </source>
</reference>
<evidence type="ECO:0000313" key="2">
    <source>
        <dbReference type="Proteomes" id="UP000035722"/>
    </source>
</evidence>
<dbReference type="STRING" id="861266.ARTSIC4J27_3213"/>
<accession>A0A024H5E3</accession>
<dbReference type="EMBL" id="CAQI01000048">
    <property type="protein sequence ID" value="CCQ47233.1"/>
    <property type="molecule type" value="Genomic_DNA"/>
</dbReference>
<protein>
    <submittedName>
        <fullName evidence="1">Uncharacterized protein</fullName>
    </submittedName>
</protein>
<sequence>MPEGCIPCQFKPLFVCPASRGDVPIRANAELNNAGPCPASAKCRW</sequence>
<organism evidence="1 2">
    <name type="scientific">Pseudarthrobacter siccitolerans</name>
    <dbReference type="NCBI Taxonomy" id="861266"/>
    <lineage>
        <taxon>Bacteria</taxon>
        <taxon>Bacillati</taxon>
        <taxon>Actinomycetota</taxon>
        <taxon>Actinomycetes</taxon>
        <taxon>Micrococcales</taxon>
        <taxon>Micrococcaceae</taxon>
        <taxon>Pseudarthrobacter</taxon>
    </lineage>
</organism>
<dbReference type="Proteomes" id="UP000035722">
    <property type="component" value="Unassembled WGS sequence"/>
</dbReference>
<proteinExistence type="predicted"/>
<comment type="caution">
    <text evidence="1">The sequence shown here is derived from an EMBL/GenBank/DDBJ whole genome shotgun (WGS) entry which is preliminary data.</text>
</comment>